<accession>A0A0B0PKY6</accession>
<protein>
    <submittedName>
        <fullName evidence="1">Uncharacterized protein</fullName>
    </submittedName>
</protein>
<keyword evidence="2" id="KW-1185">Reference proteome</keyword>
<proteinExistence type="predicted"/>
<name>A0A0B0PKY6_GOSAR</name>
<sequence>MATHVAPCVQGSRVSGFIISSGSLCMTRMRMCMKLFRGGTDMYSKLMIINL</sequence>
<dbReference type="AlphaFoldDB" id="A0A0B0PKY6"/>
<reference evidence="2" key="1">
    <citation type="submission" date="2014-09" db="EMBL/GenBank/DDBJ databases">
        <authorList>
            <person name="Mudge J."/>
            <person name="Ramaraj T."/>
            <person name="Lindquist I.E."/>
            <person name="Bharti A.K."/>
            <person name="Sundararajan A."/>
            <person name="Cameron C.T."/>
            <person name="Woodward J.E."/>
            <person name="May G.D."/>
            <person name="Brubaker C."/>
            <person name="Broadhvest J."/>
            <person name="Wilkins T.A."/>
        </authorList>
    </citation>
    <scope>NUCLEOTIDE SEQUENCE</scope>
    <source>
        <strain evidence="2">cv. AKA8401</strain>
    </source>
</reference>
<dbReference type="EMBL" id="KN427248">
    <property type="protein sequence ID" value="KHG24051.1"/>
    <property type="molecule type" value="Genomic_DNA"/>
</dbReference>
<evidence type="ECO:0000313" key="2">
    <source>
        <dbReference type="Proteomes" id="UP000032142"/>
    </source>
</evidence>
<gene>
    <name evidence="1" type="ORF">F383_31037</name>
</gene>
<evidence type="ECO:0000313" key="1">
    <source>
        <dbReference type="EMBL" id="KHG24051.1"/>
    </source>
</evidence>
<organism evidence="1 2">
    <name type="scientific">Gossypium arboreum</name>
    <name type="common">Tree cotton</name>
    <name type="synonym">Gossypium nanking</name>
    <dbReference type="NCBI Taxonomy" id="29729"/>
    <lineage>
        <taxon>Eukaryota</taxon>
        <taxon>Viridiplantae</taxon>
        <taxon>Streptophyta</taxon>
        <taxon>Embryophyta</taxon>
        <taxon>Tracheophyta</taxon>
        <taxon>Spermatophyta</taxon>
        <taxon>Magnoliopsida</taxon>
        <taxon>eudicotyledons</taxon>
        <taxon>Gunneridae</taxon>
        <taxon>Pentapetalae</taxon>
        <taxon>rosids</taxon>
        <taxon>malvids</taxon>
        <taxon>Malvales</taxon>
        <taxon>Malvaceae</taxon>
        <taxon>Malvoideae</taxon>
        <taxon>Gossypium</taxon>
    </lineage>
</organism>
<dbReference type="Proteomes" id="UP000032142">
    <property type="component" value="Unassembled WGS sequence"/>
</dbReference>